<protein>
    <recommendedName>
        <fullName evidence="6">BHLH domain-containing protein</fullName>
    </recommendedName>
</protein>
<keyword evidence="5" id="KW-1185">Reference proteome</keyword>
<name>A0A8J5HIF2_ZINOF</name>
<gene>
    <name evidence="4" type="ORF">ZIOFF_021102</name>
</gene>
<dbReference type="EMBL" id="JACMSC010000006">
    <property type="protein sequence ID" value="KAG6517705.1"/>
    <property type="molecule type" value="Genomic_DNA"/>
</dbReference>
<reference evidence="4 5" key="1">
    <citation type="submission" date="2020-08" db="EMBL/GenBank/DDBJ databases">
        <title>Plant Genome Project.</title>
        <authorList>
            <person name="Zhang R.-G."/>
        </authorList>
    </citation>
    <scope>NUCLEOTIDE SEQUENCE [LARGE SCALE GENOMIC DNA]</scope>
    <source>
        <tissue evidence="4">Rhizome</tissue>
    </source>
</reference>
<dbReference type="GO" id="GO:0006355">
    <property type="term" value="P:regulation of DNA-templated transcription"/>
    <property type="evidence" value="ECO:0007669"/>
    <property type="project" value="InterPro"/>
</dbReference>
<evidence type="ECO:0000256" key="1">
    <source>
        <dbReference type="ARBA" id="ARBA00023015"/>
    </source>
</evidence>
<feature type="region of interest" description="Disordered" evidence="3">
    <location>
        <begin position="1"/>
        <end position="31"/>
    </location>
</feature>
<proteinExistence type="predicted"/>
<dbReference type="Proteomes" id="UP000734854">
    <property type="component" value="Unassembled WGS sequence"/>
</dbReference>
<evidence type="ECO:0000256" key="2">
    <source>
        <dbReference type="ARBA" id="ARBA00023163"/>
    </source>
</evidence>
<accession>A0A8J5HIF2</accession>
<evidence type="ECO:0000256" key="3">
    <source>
        <dbReference type="SAM" id="MobiDB-lite"/>
    </source>
</evidence>
<evidence type="ECO:0000313" key="4">
    <source>
        <dbReference type="EMBL" id="KAG6517705.1"/>
    </source>
</evidence>
<dbReference type="AlphaFoldDB" id="A0A8J5HIF2"/>
<dbReference type="OrthoDB" id="1901781at2759"/>
<sequence>MNSPRRDHRWQQEAARGRRNQTAKSCCGGRGVKAAPARVSRRVKELQRLVPGGRDLTAAQLLLRTADYIRRLRLQVQVLRILSDNLGTAPAA</sequence>
<keyword evidence="2" id="KW-0804">Transcription</keyword>
<comment type="caution">
    <text evidence="4">The sequence shown here is derived from an EMBL/GenBank/DDBJ whole genome shotgun (WGS) entry which is preliminary data.</text>
</comment>
<dbReference type="PANTHER" id="PTHR33124:SF9">
    <property type="entry name" value="TRANSCRIPTION FACTOR"/>
    <property type="match status" value="1"/>
</dbReference>
<organism evidence="4 5">
    <name type="scientific">Zingiber officinale</name>
    <name type="common">Ginger</name>
    <name type="synonym">Amomum zingiber</name>
    <dbReference type="NCBI Taxonomy" id="94328"/>
    <lineage>
        <taxon>Eukaryota</taxon>
        <taxon>Viridiplantae</taxon>
        <taxon>Streptophyta</taxon>
        <taxon>Embryophyta</taxon>
        <taxon>Tracheophyta</taxon>
        <taxon>Spermatophyta</taxon>
        <taxon>Magnoliopsida</taxon>
        <taxon>Liliopsida</taxon>
        <taxon>Zingiberales</taxon>
        <taxon>Zingiberaceae</taxon>
        <taxon>Zingiber</taxon>
    </lineage>
</organism>
<evidence type="ECO:0008006" key="6">
    <source>
        <dbReference type="Google" id="ProtNLM"/>
    </source>
</evidence>
<dbReference type="PANTHER" id="PTHR33124">
    <property type="entry name" value="TRANSCRIPTION FACTOR IBH1-LIKE 1"/>
    <property type="match status" value="1"/>
</dbReference>
<dbReference type="InterPro" id="IPR044660">
    <property type="entry name" value="IBH1-like"/>
</dbReference>
<keyword evidence="1" id="KW-0805">Transcription regulation</keyword>
<evidence type="ECO:0000313" key="5">
    <source>
        <dbReference type="Proteomes" id="UP000734854"/>
    </source>
</evidence>